<comment type="caution">
    <text evidence="1">The sequence shown here is derived from an EMBL/GenBank/DDBJ whole genome shotgun (WGS) entry which is preliminary data.</text>
</comment>
<dbReference type="RefSeq" id="WP_038409811.1">
    <property type="nucleotide sequence ID" value="NZ_CP168904.1"/>
</dbReference>
<protein>
    <submittedName>
        <fullName evidence="1">Uncharacterized protein</fullName>
    </submittedName>
</protein>
<organism evidence="1">
    <name type="scientific">Listeria monocytogenes</name>
    <dbReference type="NCBI Taxonomy" id="1639"/>
    <lineage>
        <taxon>Bacteria</taxon>
        <taxon>Bacillati</taxon>
        <taxon>Bacillota</taxon>
        <taxon>Bacilli</taxon>
        <taxon>Bacillales</taxon>
        <taxon>Listeriaceae</taxon>
        <taxon>Listeria</taxon>
    </lineage>
</organism>
<sequence>MKRCQVKIYEKDTKKEVWKEAEFLGVYQYSFVKQEILVGEIGGVVAFPVAVVNLNNELLQLNIHYVRFEGVEVSNEAKNL</sequence>
<accession>A0A6X4QPQ4</accession>
<dbReference type="AlphaFoldDB" id="A0A6X4QPQ4"/>
<dbReference type="EMBL" id="DAAEZQ010000005">
    <property type="protein sequence ID" value="HAA9722485.1"/>
    <property type="molecule type" value="Genomic_DNA"/>
</dbReference>
<gene>
    <name evidence="1" type="ORF">GIH49_10090</name>
</gene>
<dbReference type="Proteomes" id="UP000844471">
    <property type="component" value="Unassembled WGS sequence"/>
</dbReference>
<proteinExistence type="predicted"/>
<evidence type="ECO:0000313" key="1">
    <source>
        <dbReference type="EMBL" id="HAA9722485.1"/>
    </source>
</evidence>
<reference evidence="1" key="2">
    <citation type="submission" date="2019-11" db="EMBL/GenBank/DDBJ databases">
        <authorList>
            <consortium name="NCBI Pathogen Detection Project"/>
        </authorList>
    </citation>
    <scope>NUCLEOTIDE SEQUENCE</scope>
    <source>
        <strain evidence="1">HPB3501</strain>
    </source>
</reference>
<name>A0A6X4QPQ4_LISMN</name>
<reference evidence="1" key="1">
    <citation type="journal article" date="2018" name="Genome Biol.">
        <title>SKESA: strategic k-mer extension for scrupulous assemblies.</title>
        <authorList>
            <person name="Souvorov A."/>
            <person name="Agarwala R."/>
            <person name="Lipman D.J."/>
        </authorList>
    </citation>
    <scope>NUCLEOTIDE SEQUENCE [LARGE SCALE GENOMIC DNA]</scope>
    <source>
        <strain evidence="1">HPB3501</strain>
    </source>
</reference>